<dbReference type="InterPro" id="IPR009003">
    <property type="entry name" value="Peptidase_S1_PA"/>
</dbReference>
<evidence type="ECO:0000313" key="7">
    <source>
        <dbReference type="EMBL" id="HIZ08588.1"/>
    </source>
</evidence>
<evidence type="ECO:0000256" key="3">
    <source>
        <dbReference type="ARBA" id="ARBA00022801"/>
    </source>
</evidence>
<proteinExistence type="inferred from homology"/>
<feature type="domain" description="PDZ" evidence="6">
    <location>
        <begin position="300"/>
        <end position="388"/>
    </location>
</feature>
<protein>
    <submittedName>
        <fullName evidence="7">S1C family serine protease</fullName>
    </submittedName>
</protein>
<dbReference type="InterPro" id="IPR001940">
    <property type="entry name" value="Peptidase_S1C"/>
</dbReference>
<reference evidence="7" key="2">
    <citation type="submission" date="2021-04" db="EMBL/GenBank/DDBJ databases">
        <authorList>
            <person name="Gilroy R."/>
        </authorList>
    </citation>
    <scope>NUCLEOTIDE SEQUENCE</scope>
    <source>
        <strain evidence="7">CHK192-9172</strain>
    </source>
</reference>
<dbReference type="PROSITE" id="PS50106">
    <property type="entry name" value="PDZ"/>
    <property type="match status" value="1"/>
</dbReference>
<dbReference type="InterPro" id="IPR043504">
    <property type="entry name" value="Peptidase_S1_PA_chymotrypsin"/>
</dbReference>
<keyword evidence="5" id="KW-0812">Transmembrane</keyword>
<reference evidence="7" key="1">
    <citation type="journal article" date="2021" name="PeerJ">
        <title>Extensive microbial diversity within the chicken gut microbiome revealed by metagenomics and culture.</title>
        <authorList>
            <person name="Gilroy R."/>
            <person name="Ravi A."/>
            <person name="Getino M."/>
            <person name="Pursley I."/>
            <person name="Horton D.L."/>
            <person name="Alikhan N.F."/>
            <person name="Baker D."/>
            <person name="Gharbi K."/>
            <person name="Hall N."/>
            <person name="Watson M."/>
            <person name="Adriaenssens E.M."/>
            <person name="Foster-Nyarko E."/>
            <person name="Jarju S."/>
            <person name="Secka A."/>
            <person name="Antonio M."/>
            <person name="Oren A."/>
            <person name="Chaudhuri R.R."/>
            <person name="La Ragione R."/>
            <person name="Hildebrand F."/>
            <person name="Pallen M.J."/>
        </authorList>
    </citation>
    <scope>NUCLEOTIDE SEQUENCE</scope>
    <source>
        <strain evidence="7">CHK192-9172</strain>
    </source>
</reference>
<dbReference type="GO" id="GO:0004252">
    <property type="term" value="F:serine-type endopeptidase activity"/>
    <property type="evidence" value="ECO:0007669"/>
    <property type="project" value="InterPro"/>
</dbReference>
<dbReference type="EMBL" id="DXCH01000312">
    <property type="protein sequence ID" value="HIZ08588.1"/>
    <property type="molecule type" value="Genomic_DNA"/>
</dbReference>
<evidence type="ECO:0000256" key="4">
    <source>
        <dbReference type="SAM" id="MobiDB-lite"/>
    </source>
</evidence>
<evidence type="ECO:0000259" key="6">
    <source>
        <dbReference type="PROSITE" id="PS50106"/>
    </source>
</evidence>
<dbReference type="Proteomes" id="UP000824024">
    <property type="component" value="Unassembled WGS sequence"/>
</dbReference>
<sequence length="408" mass="43902">MNEKKQKDYCFVKEKTKKVPVNRRNLGSKVGLAAFCGAVFTAVCLGIFLTDSAVESKVIKENADVSLGSHTQEQTEKEQSVIRESMSREEYEALETRLYEIGENAGKSVVDIECVTKDTGWFEDTADIGEGSGIIIGDNGSEVLILTEENLISEARKIQVTFNGTETVAARLKAQDENTGLAVICTDKKDISSEIVKEIRQTPVSSVPVQAGDPVVAVGSPDGTVGSVLTGQILTGDQMISLADANYRILTTDLVAPSTGSGVLLNTDGEIAGVITHRYTPAEAESEIAAIPADELEDLLSNLLKGRSVPYLGIHIHAVTEDVAAEYELPAGLYIQSVDWESPAMLAGLQSGDVLVKINDTSIDTEEALTGFLKEAYANQRVTITVERMGRDGTYQKVVCKTSLDTME</sequence>
<gene>
    <name evidence="7" type="ORF">IAA08_11725</name>
</gene>
<dbReference type="SUPFAM" id="SSF50494">
    <property type="entry name" value="Trypsin-like serine proteases"/>
    <property type="match status" value="1"/>
</dbReference>
<dbReference type="Pfam" id="PF13365">
    <property type="entry name" value="Trypsin_2"/>
    <property type="match status" value="1"/>
</dbReference>
<dbReference type="Gene3D" id="2.30.42.10">
    <property type="match status" value="1"/>
</dbReference>
<keyword evidence="2 7" id="KW-0645">Protease</keyword>
<organism evidence="7 8">
    <name type="scientific">Candidatus Eubacterium avistercoris</name>
    <dbReference type="NCBI Taxonomy" id="2838567"/>
    <lineage>
        <taxon>Bacteria</taxon>
        <taxon>Bacillati</taxon>
        <taxon>Bacillota</taxon>
        <taxon>Clostridia</taxon>
        <taxon>Eubacteriales</taxon>
        <taxon>Eubacteriaceae</taxon>
        <taxon>Eubacterium</taxon>
    </lineage>
</organism>
<comment type="caution">
    <text evidence="7">The sequence shown here is derived from an EMBL/GenBank/DDBJ whole genome shotgun (WGS) entry which is preliminary data.</text>
</comment>
<evidence type="ECO:0000256" key="5">
    <source>
        <dbReference type="SAM" id="Phobius"/>
    </source>
</evidence>
<feature type="transmembrane region" description="Helical" evidence="5">
    <location>
        <begin position="30"/>
        <end position="49"/>
    </location>
</feature>
<accession>A0A9D2D4S7</accession>
<feature type="region of interest" description="Disordered" evidence="4">
    <location>
        <begin position="67"/>
        <end position="86"/>
    </location>
</feature>
<dbReference type="InterPro" id="IPR001478">
    <property type="entry name" value="PDZ"/>
</dbReference>
<dbReference type="Pfam" id="PF13180">
    <property type="entry name" value="PDZ_2"/>
    <property type="match status" value="1"/>
</dbReference>
<evidence type="ECO:0000313" key="8">
    <source>
        <dbReference type="Proteomes" id="UP000824024"/>
    </source>
</evidence>
<dbReference type="GO" id="GO:0006508">
    <property type="term" value="P:proteolysis"/>
    <property type="evidence" value="ECO:0007669"/>
    <property type="project" value="UniProtKB-KW"/>
</dbReference>
<evidence type="ECO:0000256" key="1">
    <source>
        <dbReference type="ARBA" id="ARBA00010541"/>
    </source>
</evidence>
<keyword evidence="3" id="KW-0378">Hydrolase</keyword>
<evidence type="ECO:0000256" key="2">
    <source>
        <dbReference type="ARBA" id="ARBA00022670"/>
    </source>
</evidence>
<dbReference type="Gene3D" id="2.40.10.10">
    <property type="entry name" value="Trypsin-like serine proteases"/>
    <property type="match status" value="2"/>
</dbReference>
<keyword evidence="5" id="KW-0472">Membrane</keyword>
<dbReference type="InterPro" id="IPR036034">
    <property type="entry name" value="PDZ_sf"/>
</dbReference>
<dbReference type="PRINTS" id="PR00834">
    <property type="entry name" value="PROTEASES2C"/>
</dbReference>
<comment type="similarity">
    <text evidence="1">Belongs to the peptidase S1C family.</text>
</comment>
<dbReference type="SMART" id="SM00228">
    <property type="entry name" value="PDZ"/>
    <property type="match status" value="1"/>
</dbReference>
<feature type="compositionally biased region" description="Basic and acidic residues" evidence="4">
    <location>
        <begin position="73"/>
        <end position="86"/>
    </location>
</feature>
<keyword evidence="5" id="KW-1133">Transmembrane helix</keyword>
<dbReference type="PANTHER" id="PTHR22939">
    <property type="entry name" value="SERINE PROTEASE FAMILY S1C HTRA-RELATED"/>
    <property type="match status" value="1"/>
</dbReference>
<dbReference type="AlphaFoldDB" id="A0A9D2D4S7"/>
<dbReference type="PANTHER" id="PTHR22939:SF129">
    <property type="entry name" value="SERINE PROTEASE HTRA2, MITOCHONDRIAL"/>
    <property type="match status" value="1"/>
</dbReference>
<name>A0A9D2D4S7_9FIRM</name>
<dbReference type="SUPFAM" id="SSF50156">
    <property type="entry name" value="PDZ domain-like"/>
    <property type="match status" value="1"/>
</dbReference>